<organism evidence="1 2">
    <name type="scientific">Cochliobolus heterostrophus (strain C5 / ATCC 48332 / race O)</name>
    <name type="common">Southern corn leaf blight fungus</name>
    <name type="synonym">Bipolaris maydis</name>
    <dbReference type="NCBI Taxonomy" id="701091"/>
    <lineage>
        <taxon>Eukaryota</taxon>
        <taxon>Fungi</taxon>
        <taxon>Dikarya</taxon>
        <taxon>Ascomycota</taxon>
        <taxon>Pezizomycotina</taxon>
        <taxon>Dothideomycetes</taxon>
        <taxon>Pleosporomycetidae</taxon>
        <taxon>Pleosporales</taxon>
        <taxon>Pleosporineae</taxon>
        <taxon>Pleosporaceae</taxon>
        <taxon>Bipolaris</taxon>
    </lineage>
</organism>
<dbReference type="OrthoDB" id="10397178at2759"/>
<keyword evidence="2" id="KW-1185">Reference proteome</keyword>
<protein>
    <submittedName>
        <fullName evidence="1">Uncharacterized protein</fullName>
    </submittedName>
</protein>
<gene>
    <name evidence="1" type="ORF">COCHEDRAFT_1018775</name>
</gene>
<evidence type="ECO:0000313" key="1">
    <source>
        <dbReference type="EMBL" id="EMD97156.1"/>
    </source>
</evidence>
<dbReference type="HOGENOM" id="CLU_3074151_0_0_1"/>
<reference evidence="2" key="2">
    <citation type="journal article" date="2013" name="PLoS Genet.">
        <title>Comparative genome structure, secondary metabolite, and effector coding capacity across Cochliobolus pathogens.</title>
        <authorList>
            <person name="Condon B.J."/>
            <person name="Leng Y."/>
            <person name="Wu D."/>
            <person name="Bushley K.E."/>
            <person name="Ohm R.A."/>
            <person name="Otillar R."/>
            <person name="Martin J."/>
            <person name="Schackwitz W."/>
            <person name="Grimwood J."/>
            <person name="MohdZainudin N."/>
            <person name="Xue C."/>
            <person name="Wang R."/>
            <person name="Manning V.A."/>
            <person name="Dhillon B."/>
            <person name="Tu Z.J."/>
            <person name="Steffenson B.J."/>
            <person name="Salamov A."/>
            <person name="Sun H."/>
            <person name="Lowry S."/>
            <person name="LaButti K."/>
            <person name="Han J."/>
            <person name="Copeland A."/>
            <person name="Lindquist E."/>
            <person name="Barry K."/>
            <person name="Schmutz J."/>
            <person name="Baker S.E."/>
            <person name="Ciuffetti L.M."/>
            <person name="Grigoriev I.V."/>
            <person name="Zhong S."/>
            <person name="Turgeon B.G."/>
        </authorList>
    </citation>
    <scope>NUCLEOTIDE SEQUENCE [LARGE SCALE GENOMIC DNA]</scope>
    <source>
        <strain evidence="2">C5 / ATCC 48332 / race O</strain>
    </source>
</reference>
<proteinExistence type="predicted"/>
<dbReference type="Proteomes" id="UP000016936">
    <property type="component" value="Unassembled WGS sequence"/>
</dbReference>
<sequence length="54" mass="6252">MQRVRLAVNPVNPVRRPTFFFLTTPDRQSKSLITAMTTTPHNMQSSLEARNTHR</sequence>
<name>M2UU96_COCH5</name>
<dbReference type="EMBL" id="KB445569">
    <property type="protein sequence ID" value="EMD97156.1"/>
    <property type="molecule type" value="Genomic_DNA"/>
</dbReference>
<reference evidence="1 2" key="1">
    <citation type="journal article" date="2012" name="PLoS Pathog.">
        <title>Diverse lifestyles and strategies of plant pathogenesis encoded in the genomes of eighteen Dothideomycetes fungi.</title>
        <authorList>
            <person name="Ohm R.A."/>
            <person name="Feau N."/>
            <person name="Henrissat B."/>
            <person name="Schoch C.L."/>
            <person name="Horwitz B.A."/>
            <person name="Barry K.W."/>
            <person name="Condon B.J."/>
            <person name="Copeland A.C."/>
            <person name="Dhillon B."/>
            <person name="Glaser F."/>
            <person name="Hesse C.N."/>
            <person name="Kosti I."/>
            <person name="LaButti K."/>
            <person name="Lindquist E.A."/>
            <person name="Lucas S."/>
            <person name="Salamov A.A."/>
            <person name="Bradshaw R.E."/>
            <person name="Ciuffetti L."/>
            <person name="Hamelin R.C."/>
            <person name="Kema G.H.J."/>
            <person name="Lawrence C."/>
            <person name="Scott J.A."/>
            <person name="Spatafora J.W."/>
            <person name="Turgeon B.G."/>
            <person name="de Wit P.J.G.M."/>
            <person name="Zhong S."/>
            <person name="Goodwin S.B."/>
            <person name="Grigoriev I.V."/>
        </authorList>
    </citation>
    <scope>NUCLEOTIDE SEQUENCE [LARGE SCALE GENOMIC DNA]</scope>
    <source>
        <strain evidence="2">C5 / ATCC 48332 / race O</strain>
    </source>
</reference>
<evidence type="ECO:0000313" key="2">
    <source>
        <dbReference type="Proteomes" id="UP000016936"/>
    </source>
</evidence>
<accession>M2UU96</accession>
<dbReference type="AlphaFoldDB" id="M2UU96"/>